<evidence type="ECO:0000313" key="3">
    <source>
        <dbReference type="RefSeq" id="XP_017872811.1"/>
    </source>
</evidence>
<gene>
    <name evidence="3" type="primary">LOC108620420</name>
</gene>
<dbReference type="Proteomes" id="UP000694904">
    <property type="component" value="Unplaced"/>
</dbReference>
<feature type="domain" description="Cyclin C-terminal" evidence="1">
    <location>
        <begin position="28"/>
        <end position="138"/>
    </location>
</feature>
<dbReference type="RefSeq" id="XP_017872811.1">
    <property type="nucleotide sequence ID" value="XM_018017322.1"/>
</dbReference>
<keyword evidence="2" id="KW-1185">Reference proteome</keyword>
<dbReference type="Pfam" id="PF02984">
    <property type="entry name" value="Cyclin_C"/>
    <property type="match status" value="1"/>
</dbReference>
<dbReference type="SMART" id="SM01332">
    <property type="entry name" value="Cyclin_C"/>
    <property type="match status" value="1"/>
</dbReference>
<protein>
    <submittedName>
        <fullName evidence="3">G1/S-specific cyclin-D2</fullName>
    </submittedName>
</protein>
<dbReference type="InterPro" id="IPR036915">
    <property type="entry name" value="Cyclin-like_sf"/>
</dbReference>
<organism evidence="2 3">
    <name type="scientific">Drosophila arizonae</name>
    <name type="common">Fruit fly</name>
    <dbReference type="NCBI Taxonomy" id="7263"/>
    <lineage>
        <taxon>Eukaryota</taxon>
        <taxon>Metazoa</taxon>
        <taxon>Ecdysozoa</taxon>
        <taxon>Arthropoda</taxon>
        <taxon>Hexapoda</taxon>
        <taxon>Insecta</taxon>
        <taxon>Pterygota</taxon>
        <taxon>Neoptera</taxon>
        <taxon>Endopterygota</taxon>
        <taxon>Diptera</taxon>
        <taxon>Brachycera</taxon>
        <taxon>Muscomorpha</taxon>
        <taxon>Ephydroidea</taxon>
        <taxon>Drosophilidae</taxon>
        <taxon>Drosophila</taxon>
    </lineage>
</organism>
<feature type="non-terminal residue" evidence="3">
    <location>
        <position position="1"/>
    </location>
</feature>
<sequence>ILKLCYFIHCQKWELYVLSSLGWDLSSVTPLDFLELFIIKLSVRCKVFSGLNINTVRNNAQTFIYLAAKEYRFSKYAASIIAASSIVASMNNLKWQICTDDIIQFPFNFLTDSTSVKQDQLQQCILQMNVIYKEQSHKF</sequence>
<dbReference type="SUPFAM" id="SSF47954">
    <property type="entry name" value="Cyclin-like"/>
    <property type="match status" value="1"/>
</dbReference>
<evidence type="ECO:0000259" key="1">
    <source>
        <dbReference type="SMART" id="SM01332"/>
    </source>
</evidence>
<name>A0ABM1Q025_DROAR</name>
<dbReference type="GeneID" id="108620420"/>
<dbReference type="InterPro" id="IPR004367">
    <property type="entry name" value="Cyclin_C-dom"/>
</dbReference>
<evidence type="ECO:0000313" key="2">
    <source>
        <dbReference type="Proteomes" id="UP000694904"/>
    </source>
</evidence>
<reference evidence="3" key="1">
    <citation type="submission" date="2025-08" db="UniProtKB">
        <authorList>
            <consortium name="RefSeq"/>
        </authorList>
    </citation>
    <scope>IDENTIFICATION</scope>
    <source>
        <tissue evidence="3">Whole organism</tissue>
    </source>
</reference>
<proteinExistence type="predicted"/>
<accession>A0ABM1Q025</accession>
<dbReference type="Gene3D" id="1.10.472.10">
    <property type="entry name" value="Cyclin-like"/>
    <property type="match status" value="1"/>
</dbReference>